<dbReference type="PROSITE" id="PS51257">
    <property type="entry name" value="PROKAR_LIPOPROTEIN"/>
    <property type="match status" value="1"/>
</dbReference>
<organism evidence="2 3">
    <name type="scientific">Candidatus Buchananbacteria bacterium RIFCSPHIGHO2_01_FULL_46_12</name>
    <dbReference type="NCBI Taxonomy" id="1797536"/>
    <lineage>
        <taxon>Bacteria</taxon>
        <taxon>Candidatus Buchananiibacteriota</taxon>
    </lineage>
</organism>
<name>A0A1G1Y9I2_9BACT</name>
<evidence type="ECO:0000256" key="1">
    <source>
        <dbReference type="SAM" id="SignalP"/>
    </source>
</evidence>
<dbReference type="AlphaFoldDB" id="A0A1G1Y9I2"/>
<accession>A0A1G1Y9I2</accession>
<evidence type="ECO:0000313" key="2">
    <source>
        <dbReference type="EMBL" id="OGY48486.1"/>
    </source>
</evidence>
<dbReference type="EMBL" id="MHIF01000011">
    <property type="protein sequence ID" value="OGY48486.1"/>
    <property type="molecule type" value="Genomic_DNA"/>
</dbReference>
<gene>
    <name evidence="2" type="ORF">A2663_03090</name>
</gene>
<sequence>MNTKFITLILLFSLSLSLSACLKAKDRLDFNQNQNGGKEVQPPVLAEAELEQNYQTAVKEALLPYWQKQDISGVKDKILELRAPAKFLDLHFNLVVALELLEQGKAGADQGKIEAGMEKLNVLKTKYPWLSE</sequence>
<keyword evidence="1" id="KW-0732">Signal</keyword>
<evidence type="ECO:0000313" key="3">
    <source>
        <dbReference type="Proteomes" id="UP000178432"/>
    </source>
</evidence>
<dbReference type="Proteomes" id="UP000178432">
    <property type="component" value="Unassembled WGS sequence"/>
</dbReference>
<feature type="signal peptide" evidence="1">
    <location>
        <begin position="1"/>
        <end position="20"/>
    </location>
</feature>
<comment type="caution">
    <text evidence="2">The sequence shown here is derived from an EMBL/GenBank/DDBJ whole genome shotgun (WGS) entry which is preliminary data.</text>
</comment>
<feature type="chain" id="PRO_5009581512" description="Lipoprotein" evidence="1">
    <location>
        <begin position="21"/>
        <end position="132"/>
    </location>
</feature>
<evidence type="ECO:0008006" key="4">
    <source>
        <dbReference type="Google" id="ProtNLM"/>
    </source>
</evidence>
<protein>
    <recommendedName>
        <fullName evidence="4">Lipoprotein</fullName>
    </recommendedName>
</protein>
<reference evidence="2 3" key="1">
    <citation type="journal article" date="2016" name="Nat. Commun.">
        <title>Thousands of microbial genomes shed light on interconnected biogeochemical processes in an aquifer system.</title>
        <authorList>
            <person name="Anantharaman K."/>
            <person name="Brown C.T."/>
            <person name="Hug L.A."/>
            <person name="Sharon I."/>
            <person name="Castelle C.J."/>
            <person name="Probst A.J."/>
            <person name="Thomas B.C."/>
            <person name="Singh A."/>
            <person name="Wilkins M.J."/>
            <person name="Karaoz U."/>
            <person name="Brodie E.L."/>
            <person name="Williams K.H."/>
            <person name="Hubbard S.S."/>
            <person name="Banfield J.F."/>
        </authorList>
    </citation>
    <scope>NUCLEOTIDE SEQUENCE [LARGE SCALE GENOMIC DNA]</scope>
</reference>
<proteinExistence type="predicted"/>